<dbReference type="PROSITE" id="PS50075">
    <property type="entry name" value="CARRIER"/>
    <property type="match status" value="1"/>
</dbReference>
<evidence type="ECO:0000313" key="8">
    <source>
        <dbReference type="Proteomes" id="UP001601288"/>
    </source>
</evidence>
<keyword evidence="2" id="KW-0596">Phosphopantetheine</keyword>
<dbReference type="InterPro" id="IPR020845">
    <property type="entry name" value="AMP-binding_CS"/>
</dbReference>
<dbReference type="InterPro" id="IPR006162">
    <property type="entry name" value="Ppantetheine_attach_site"/>
</dbReference>
<dbReference type="NCBIfam" id="TIGR01720">
    <property type="entry name" value="NRPS-para261"/>
    <property type="match status" value="1"/>
</dbReference>
<organism evidence="7 8">
    <name type="scientific">Streptomyces massasporeus</name>
    <dbReference type="NCBI Taxonomy" id="67324"/>
    <lineage>
        <taxon>Bacteria</taxon>
        <taxon>Bacillati</taxon>
        <taxon>Actinomycetota</taxon>
        <taxon>Actinomycetes</taxon>
        <taxon>Kitasatosporales</taxon>
        <taxon>Streptomycetaceae</taxon>
        <taxon>Streptomyces</taxon>
    </lineage>
</organism>
<evidence type="ECO:0000256" key="5">
    <source>
        <dbReference type="ARBA" id="ARBA00023194"/>
    </source>
</evidence>
<evidence type="ECO:0000256" key="2">
    <source>
        <dbReference type="ARBA" id="ARBA00022450"/>
    </source>
</evidence>
<gene>
    <name evidence="7" type="ORF">ACFYM3_40815</name>
</gene>
<comment type="cofactor">
    <cofactor evidence="1">
        <name>pantetheine 4'-phosphate</name>
        <dbReference type="ChEBI" id="CHEBI:47942"/>
    </cofactor>
</comment>
<dbReference type="SUPFAM" id="SSF56801">
    <property type="entry name" value="Acetyl-CoA synthetase-like"/>
    <property type="match status" value="1"/>
</dbReference>
<evidence type="ECO:0000313" key="7">
    <source>
        <dbReference type="EMBL" id="MFE9230811.1"/>
    </source>
</evidence>
<dbReference type="PROSITE" id="PS00455">
    <property type="entry name" value="AMP_BINDING"/>
    <property type="match status" value="1"/>
</dbReference>
<dbReference type="InterPro" id="IPR025110">
    <property type="entry name" value="AMP-bd_C"/>
</dbReference>
<dbReference type="CDD" id="cd17652">
    <property type="entry name" value="A_NRPS_CmdD_like"/>
    <property type="match status" value="1"/>
</dbReference>
<evidence type="ECO:0000256" key="4">
    <source>
        <dbReference type="ARBA" id="ARBA00022737"/>
    </source>
</evidence>
<protein>
    <submittedName>
        <fullName evidence="7">Amino acid adenylation domain-containing protein</fullName>
    </submittedName>
</protein>
<dbReference type="InterPro" id="IPR009081">
    <property type="entry name" value="PP-bd_ACP"/>
</dbReference>
<dbReference type="SUPFAM" id="SSF52777">
    <property type="entry name" value="CoA-dependent acyltransferases"/>
    <property type="match status" value="3"/>
</dbReference>
<accession>A0ABW6LTZ7</accession>
<feature type="domain" description="Carrier" evidence="6">
    <location>
        <begin position="779"/>
        <end position="853"/>
    </location>
</feature>
<reference evidence="7 8" key="1">
    <citation type="submission" date="2024-10" db="EMBL/GenBank/DDBJ databases">
        <title>The Natural Products Discovery Center: Release of the First 8490 Sequenced Strains for Exploring Actinobacteria Biosynthetic Diversity.</title>
        <authorList>
            <person name="Kalkreuter E."/>
            <person name="Kautsar S.A."/>
            <person name="Yang D."/>
            <person name="Bader C.D."/>
            <person name="Teijaro C.N."/>
            <person name="Fluegel L."/>
            <person name="Davis C.M."/>
            <person name="Simpson J.R."/>
            <person name="Lauterbach L."/>
            <person name="Steele A.D."/>
            <person name="Gui C."/>
            <person name="Meng S."/>
            <person name="Li G."/>
            <person name="Viehrig K."/>
            <person name="Ye F."/>
            <person name="Su P."/>
            <person name="Kiefer A.F."/>
            <person name="Nichols A."/>
            <person name="Cepeda A.J."/>
            <person name="Yan W."/>
            <person name="Fan B."/>
            <person name="Jiang Y."/>
            <person name="Adhikari A."/>
            <person name="Zheng C.-J."/>
            <person name="Schuster L."/>
            <person name="Cowan T.M."/>
            <person name="Smanski M.J."/>
            <person name="Chevrette M.G."/>
            <person name="De Carvalho L.P.S."/>
            <person name="Shen B."/>
        </authorList>
    </citation>
    <scope>NUCLEOTIDE SEQUENCE [LARGE SCALE GENOMIC DNA]</scope>
    <source>
        <strain evidence="7 8">NPDC007066</strain>
    </source>
</reference>
<dbReference type="Gene3D" id="3.30.559.10">
    <property type="entry name" value="Chloramphenicol acetyltransferase-like domain"/>
    <property type="match status" value="2"/>
</dbReference>
<dbReference type="NCBIfam" id="TIGR01733">
    <property type="entry name" value="AA-adenyl-dom"/>
    <property type="match status" value="1"/>
</dbReference>
<dbReference type="Gene3D" id="1.10.1200.10">
    <property type="entry name" value="ACP-like"/>
    <property type="match status" value="1"/>
</dbReference>
<comment type="caution">
    <text evidence="7">The sequence shown here is derived from an EMBL/GenBank/DDBJ whole genome shotgun (WGS) entry which is preliminary data.</text>
</comment>
<dbReference type="Pfam" id="PF13193">
    <property type="entry name" value="AMP-binding_C"/>
    <property type="match status" value="1"/>
</dbReference>
<sequence>VLGDEGDPSSTAGRQIEYWRTALAGAPELIELPLDRPRPQTPSYRGGVARFETGAELHGRLLAVARECGVTPFMVVQAAVAVLLSRLGAGTDVPLGTVVAGRSDQALDGLIGFFVNTLVLRTDVSGDPSVRELLARVRETDLAAYAHQDVPFERLVEVVSPHRSLAHHPLFQVMVVLDNNAEAAFGLPGLDAALEGADLGVAKFDLTFHLEETPDGLSGEVQYASDLFDEASAHGLGERFVRVLEGLLADVDGRVSAVDVLSAGERGRVLQEWAGPAPAGEAGDGLSFPELFAARVAADPSAPALAFEGTELTYGELAARVDAFAGHLASCGVGPETVVAVALPRSVDLVVSLLAVLRAGGAYVPVDPDYPADRVAYMLSDSRPALLVSDSATLPGLGECGVPVVLVNGLVDEPKLPVTPQAELRADHPAYVIYTSGSTGRPKGVVVPHGGIASLARAQQDAFGVGPGSRVLQFAALSFDAAAWEIVMGLLSGATLVVAPAERLMPGPDLAALCAEQAVTHVTLPPTALAVLPDDALPAGATVVVAGEACPPELVARWSDGRRMINAYGPTETTVCATMSAPLSGEIAPPIGRPIVGTRVYVLDAALRPVAPGVTGELYVAGAGLARGYLGRPSLTAERFLADPFGPAGARMYRTGDLVRWTADGELEYQGRADTQVKVRGFRIELGEVESALNAVTGVAGATAVVREDRPGDRRLVAYYVGDADPVAVRAQIAAGLPDYMVPAALVVLDEVPLTPNGKVDRASLPAPQWSTTGGSGRRPADAREELLCRIFADVLDLPAVTPDDSFFDLGGDSIMSIQVVSRARAGGLLVSARDVFRERTPALLARVATAVPITTEDRDAGTGTFEPAPIMRWLEQYEATDGFNQSMTVRVPAGLDEQALVRAAQALVDHHDVLRLRHHHGRYEVRERGTVPVSVRRVGSGDDRAAETARRELSPAAGEVARFVWFDAGPDEPGTLLIVLHHLVVDAVSWQILLPDLAAAYEAAAAGRAPELAPVATSYRTWAGHLQTADRQAELPVWQEIAATAEPLLGTRRLDPAVDTAATAREIELTLAPDVTEALLTRIPASVNGNVTDALLCGLATAVVAGRGAGPVLVDLEGHGREHVADGVDTSRTVGWFTSLYPVRLDPEGRTPTDRLKQVKEQMRAFPDNGVGYGILRHLRGEPGLAVAPQIGFNYLGRYTDGDDTGDWQTVDGPTPAPRSPEMAMTHAVEITAVTENHEGRPHLVATWTWASGLLTESEVRRLAHAWFDALTALADERPDAAGLTPSDLSGDLTQSEIDSLEAELGDW</sequence>
<dbReference type="InterPro" id="IPR000873">
    <property type="entry name" value="AMP-dep_synth/lig_dom"/>
</dbReference>
<dbReference type="Gene3D" id="3.30.300.30">
    <property type="match status" value="1"/>
</dbReference>
<dbReference type="Pfam" id="PF00668">
    <property type="entry name" value="Condensation"/>
    <property type="match status" value="2"/>
</dbReference>
<dbReference type="Gene3D" id="3.40.50.980">
    <property type="match status" value="2"/>
</dbReference>
<dbReference type="InterPro" id="IPR010060">
    <property type="entry name" value="NRPS_synth"/>
</dbReference>
<dbReference type="PANTHER" id="PTHR45527:SF1">
    <property type="entry name" value="FATTY ACID SYNTHASE"/>
    <property type="match status" value="1"/>
</dbReference>
<keyword evidence="5" id="KW-0045">Antibiotic biosynthesis</keyword>
<dbReference type="InterPro" id="IPR020806">
    <property type="entry name" value="PKS_PP-bd"/>
</dbReference>
<proteinExistence type="predicted"/>
<dbReference type="PANTHER" id="PTHR45527">
    <property type="entry name" value="NONRIBOSOMAL PEPTIDE SYNTHETASE"/>
    <property type="match status" value="1"/>
</dbReference>
<keyword evidence="4" id="KW-0677">Repeat</keyword>
<dbReference type="Gene3D" id="2.30.38.10">
    <property type="entry name" value="Luciferase, Domain 3"/>
    <property type="match status" value="1"/>
</dbReference>
<feature type="non-terminal residue" evidence="7">
    <location>
        <position position="1"/>
    </location>
</feature>
<dbReference type="SUPFAM" id="SSF47336">
    <property type="entry name" value="ACP-like"/>
    <property type="match status" value="1"/>
</dbReference>
<dbReference type="InterPro" id="IPR001242">
    <property type="entry name" value="Condensation_dom"/>
</dbReference>
<dbReference type="InterPro" id="IPR023213">
    <property type="entry name" value="CAT-like_dom_sf"/>
</dbReference>
<dbReference type="InterPro" id="IPR010071">
    <property type="entry name" value="AA_adenyl_dom"/>
</dbReference>
<dbReference type="PROSITE" id="PS00012">
    <property type="entry name" value="PHOSPHOPANTETHEINE"/>
    <property type="match status" value="1"/>
</dbReference>
<dbReference type="RefSeq" id="WP_388389935.1">
    <property type="nucleotide sequence ID" value="NZ_JBIAFP010000040.1"/>
</dbReference>
<dbReference type="Gene3D" id="3.30.559.30">
    <property type="entry name" value="Nonribosomal peptide synthetase, condensation domain"/>
    <property type="match status" value="2"/>
</dbReference>
<evidence type="ECO:0000256" key="3">
    <source>
        <dbReference type="ARBA" id="ARBA00022553"/>
    </source>
</evidence>
<dbReference type="Proteomes" id="UP001601288">
    <property type="component" value="Unassembled WGS sequence"/>
</dbReference>
<evidence type="ECO:0000256" key="1">
    <source>
        <dbReference type="ARBA" id="ARBA00001957"/>
    </source>
</evidence>
<dbReference type="InterPro" id="IPR036736">
    <property type="entry name" value="ACP-like_sf"/>
</dbReference>
<dbReference type="EMBL" id="JBIAFP010000040">
    <property type="protein sequence ID" value="MFE9230811.1"/>
    <property type="molecule type" value="Genomic_DNA"/>
</dbReference>
<dbReference type="InterPro" id="IPR045851">
    <property type="entry name" value="AMP-bd_C_sf"/>
</dbReference>
<dbReference type="Pfam" id="PF00550">
    <property type="entry name" value="PP-binding"/>
    <property type="match status" value="1"/>
</dbReference>
<keyword evidence="8" id="KW-1185">Reference proteome</keyword>
<evidence type="ECO:0000259" key="6">
    <source>
        <dbReference type="PROSITE" id="PS50075"/>
    </source>
</evidence>
<dbReference type="Pfam" id="PF00501">
    <property type="entry name" value="AMP-binding"/>
    <property type="match status" value="1"/>
</dbReference>
<name>A0ABW6LTZ7_9ACTN</name>
<dbReference type="SMART" id="SM00823">
    <property type="entry name" value="PKS_PP"/>
    <property type="match status" value="1"/>
</dbReference>
<keyword evidence="3" id="KW-0597">Phosphoprotein</keyword>